<dbReference type="InterPro" id="IPR013651">
    <property type="entry name" value="ATP-grasp_RimK-type"/>
</dbReference>
<evidence type="ECO:0000259" key="2">
    <source>
        <dbReference type="PROSITE" id="PS50975"/>
    </source>
</evidence>
<sequence length="321" mass="36878">MKNKTIVILTNSTDSHAHILVPQIQKLNGQVYRIDTDRLQTHFQITFNPEKGIFSLETPVGKVESGNIFSMWVRRPYDFAFNVRDAKSKFVRQELMAVIRSISLYLPSETLIVDNPEAVKFASYKIPQLKIANQLKIRIPDTVITNIPQTANQFIKKYKKNVIIKPLAIGTAEYNNQAFSIFTETIDKIIDLDLVKNCPTLFQENIRKKSELRITIIGKKIFTVEFDVQKIPEAKIDWRRAGEKITTIPHKVVTLPDKLEKKLLALKNYYGLKFAAIDMARTQDDGYVFFELNPAGQFLWLEEVTGLPLAREMAKFLLGMK</sequence>
<dbReference type="Pfam" id="PF21068">
    <property type="entry name" value="ATPgraspMvdD"/>
    <property type="match status" value="1"/>
</dbReference>
<dbReference type="EMBL" id="MFJM01000051">
    <property type="protein sequence ID" value="OGG16907.1"/>
    <property type="molecule type" value="Genomic_DNA"/>
</dbReference>
<accession>A0A1F5ZXZ3</accession>
<dbReference type="Pfam" id="PF08443">
    <property type="entry name" value="RimK"/>
    <property type="match status" value="1"/>
</dbReference>
<dbReference type="PANTHER" id="PTHR21621">
    <property type="entry name" value="RIBOSOMAL PROTEIN S6 MODIFICATION PROTEIN"/>
    <property type="match status" value="1"/>
</dbReference>
<protein>
    <recommendedName>
        <fullName evidence="2">ATP-grasp domain-containing protein</fullName>
    </recommendedName>
</protein>
<evidence type="ECO:0000313" key="3">
    <source>
        <dbReference type="EMBL" id="OGG16907.1"/>
    </source>
</evidence>
<evidence type="ECO:0000256" key="1">
    <source>
        <dbReference type="PROSITE-ProRule" id="PRU00409"/>
    </source>
</evidence>
<feature type="domain" description="ATP-grasp" evidence="2">
    <location>
        <begin position="129"/>
        <end position="318"/>
    </location>
</feature>
<dbReference type="GO" id="GO:0046872">
    <property type="term" value="F:metal ion binding"/>
    <property type="evidence" value="ECO:0007669"/>
    <property type="project" value="InterPro"/>
</dbReference>
<keyword evidence="1" id="KW-0547">Nucleotide-binding</keyword>
<dbReference type="GO" id="GO:0005737">
    <property type="term" value="C:cytoplasm"/>
    <property type="evidence" value="ECO:0007669"/>
    <property type="project" value="TreeGrafter"/>
</dbReference>
<proteinExistence type="predicted"/>
<keyword evidence="1" id="KW-0067">ATP-binding</keyword>
<dbReference type="STRING" id="1798383.A3D78_06530"/>
<reference evidence="3 4" key="1">
    <citation type="journal article" date="2016" name="Nat. Commun.">
        <title>Thousands of microbial genomes shed light on interconnected biogeochemical processes in an aquifer system.</title>
        <authorList>
            <person name="Anantharaman K."/>
            <person name="Brown C.T."/>
            <person name="Hug L.A."/>
            <person name="Sharon I."/>
            <person name="Castelle C.J."/>
            <person name="Probst A.J."/>
            <person name="Thomas B.C."/>
            <person name="Singh A."/>
            <person name="Wilkins M.J."/>
            <person name="Karaoz U."/>
            <person name="Brodie E.L."/>
            <person name="Williams K.H."/>
            <person name="Hubbard S.S."/>
            <person name="Banfield J.F."/>
        </authorList>
    </citation>
    <scope>NUCLEOTIDE SEQUENCE [LARGE SCALE GENOMIC DNA]</scope>
</reference>
<dbReference type="AlphaFoldDB" id="A0A1F5ZXZ3"/>
<dbReference type="Proteomes" id="UP000176253">
    <property type="component" value="Unassembled WGS sequence"/>
</dbReference>
<dbReference type="InterPro" id="IPR048936">
    <property type="entry name" value="MvdD-like_ATPgrasp"/>
</dbReference>
<dbReference type="GO" id="GO:0009432">
    <property type="term" value="P:SOS response"/>
    <property type="evidence" value="ECO:0007669"/>
    <property type="project" value="TreeGrafter"/>
</dbReference>
<dbReference type="PANTHER" id="PTHR21621:SF0">
    <property type="entry name" value="BETA-CITRYLGLUTAMATE SYNTHASE B-RELATED"/>
    <property type="match status" value="1"/>
</dbReference>
<evidence type="ECO:0000313" key="4">
    <source>
        <dbReference type="Proteomes" id="UP000176253"/>
    </source>
</evidence>
<dbReference type="PROSITE" id="PS50975">
    <property type="entry name" value="ATP_GRASP"/>
    <property type="match status" value="1"/>
</dbReference>
<dbReference type="InterPro" id="IPR011761">
    <property type="entry name" value="ATP-grasp"/>
</dbReference>
<name>A0A1F5ZXZ3_9BACT</name>
<dbReference type="Gene3D" id="3.30.470.20">
    <property type="entry name" value="ATP-grasp fold, B domain"/>
    <property type="match status" value="1"/>
</dbReference>
<comment type="caution">
    <text evidence="3">The sequence shown here is derived from an EMBL/GenBank/DDBJ whole genome shotgun (WGS) entry which is preliminary data.</text>
</comment>
<organism evidence="3 4">
    <name type="scientific">Candidatus Gottesmanbacteria bacterium RIFCSPHIGHO2_02_FULL_39_14</name>
    <dbReference type="NCBI Taxonomy" id="1798383"/>
    <lineage>
        <taxon>Bacteria</taxon>
        <taxon>Candidatus Gottesmaniibacteriota</taxon>
    </lineage>
</organism>
<gene>
    <name evidence="3" type="ORF">A3D78_06530</name>
</gene>
<dbReference type="SUPFAM" id="SSF56059">
    <property type="entry name" value="Glutathione synthetase ATP-binding domain-like"/>
    <property type="match status" value="1"/>
</dbReference>
<dbReference type="GO" id="GO:0005524">
    <property type="term" value="F:ATP binding"/>
    <property type="evidence" value="ECO:0007669"/>
    <property type="project" value="UniProtKB-UniRule"/>
</dbReference>
<dbReference type="GO" id="GO:0018169">
    <property type="term" value="F:ribosomal S6-glutamic acid ligase activity"/>
    <property type="evidence" value="ECO:0007669"/>
    <property type="project" value="TreeGrafter"/>
</dbReference>